<dbReference type="Proteomes" id="UP000715441">
    <property type="component" value="Unassembled WGS sequence"/>
</dbReference>
<name>A0ABX1JAW6_9PSEU</name>
<accession>A0ABX1JAW6</accession>
<comment type="caution">
    <text evidence="1">The sequence shown here is derived from an EMBL/GenBank/DDBJ whole genome shotgun (WGS) entry which is preliminary data.</text>
</comment>
<keyword evidence="2" id="KW-1185">Reference proteome</keyword>
<dbReference type="RefSeq" id="WP_168519924.1">
    <property type="nucleotide sequence ID" value="NZ_JAAXLS010000028.1"/>
</dbReference>
<proteinExistence type="predicted"/>
<evidence type="ECO:0000313" key="1">
    <source>
        <dbReference type="EMBL" id="NKQ56901.1"/>
    </source>
</evidence>
<protein>
    <submittedName>
        <fullName evidence="1">EndoU domain-containing protein</fullName>
    </submittedName>
</protein>
<reference evidence="1 2" key="1">
    <citation type="submission" date="2020-04" db="EMBL/GenBank/DDBJ databases">
        <title>Novel species.</title>
        <authorList>
            <person name="Teo W.F.A."/>
            <person name="Lipun K."/>
            <person name="Srisuk N."/>
            <person name="Duangmal K."/>
        </authorList>
    </citation>
    <scope>NUCLEOTIDE SEQUENCE [LARGE SCALE GENOMIC DNA]</scope>
    <source>
        <strain evidence="1 2">K13G38</strain>
    </source>
</reference>
<gene>
    <name evidence="1" type="ORF">HFP15_28915</name>
</gene>
<organism evidence="1 2">
    <name type="scientific">Amycolatopsis acididurans</name>
    <dbReference type="NCBI Taxonomy" id="2724524"/>
    <lineage>
        <taxon>Bacteria</taxon>
        <taxon>Bacillati</taxon>
        <taxon>Actinomycetota</taxon>
        <taxon>Actinomycetes</taxon>
        <taxon>Pseudonocardiales</taxon>
        <taxon>Pseudonocardiaceae</taxon>
        <taxon>Amycolatopsis</taxon>
    </lineage>
</organism>
<sequence length="208" mass="23543">MSLFGVADSVAMSFDEHRRLRIVAPEQYLPLAAWLYTDVQPNLAVLDELAAVLRRCRQEERKYVGNGCSLDFVNNLVLLESRYETWERVVVPQSVFWPVLSGFRQFLASTAHLPLLEREPDYPEALRIRTDEHADGAPRPAVLDHTYFPRDWSEREVSEAGAGAWQSPGCLRDEATGAWSGMWRGLELAGYFDLATGEPLTYFPVIAP</sequence>
<evidence type="ECO:0000313" key="2">
    <source>
        <dbReference type="Proteomes" id="UP000715441"/>
    </source>
</evidence>
<dbReference type="EMBL" id="JAAXLS010000028">
    <property type="protein sequence ID" value="NKQ56901.1"/>
    <property type="molecule type" value="Genomic_DNA"/>
</dbReference>